<dbReference type="Pfam" id="PF01063">
    <property type="entry name" value="Aminotran_4"/>
    <property type="match status" value="1"/>
</dbReference>
<name>A0AAU9K9I9_9CILI</name>
<dbReference type="FunFam" id="3.20.10.10:FF:000002">
    <property type="entry name" value="D-alanine aminotransferase"/>
    <property type="match status" value="1"/>
</dbReference>
<comment type="similarity">
    <text evidence="2">Belongs to the class-IV pyridoxal-phosphate-dependent aminotransferase family.</text>
</comment>
<accession>A0AAU9K9I9</accession>
<evidence type="ECO:0000256" key="3">
    <source>
        <dbReference type="ARBA" id="ARBA00022898"/>
    </source>
</evidence>
<reference evidence="4" key="1">
    <citation type="submission" date="2021-09" db="EMBL/GenBank/DDBJ databases">
        <authorList>
            <consortium name="AG Swart"/>
            <person name="Singh M."/>
            <person name="Singh A."/>
            <person name="Seah K."/>
            <person name="Emmerich C."/>
        </authorList>
    </citation>
    <scope>NUCLEOTIDE SEQUENCE</scope>
    <source>
        <strain evidence="4">ATCC30299</strain>
    </source>
</reference>
<gene>
    <name evidence="4" type="ORF">BSTOLATCC_MIC49868</name>
</gene>
<keyword evidence="5" id="KW-1185">Reference proteome</keyword>
<dbReference type="Proteomes" id="UP001162131">
    <property type="component" value="Unassembled WGS sequence"/>
</dbReference>
<evidence type="ECO:0000256" key="2">
    <source>
        <dbReference type="ARBA" id="ARBA00009320"/>
    </source>
</evidence>
<dbReference type="AlphaFoldDB" id="A0AAU9K9I9"/>
<dbReference type="PANTHER" id="PTHR42743:SF22">
    <property type="entry name" value="D-AMINO-ACID TRANSAMINASE, CHLOROPLASTIC"/>
    <property type="match status" value="1"/>
</dbReference>
<evidence type="ECO:0008006" key="6">
    <source>
        <dbReference type="Google" id="ProtNLM"/>
    </source>
</evidence>
<organism evidence="4 5">
    <name type="scientific">Blepharisma stoltei</name>
    <dbReference type="NCBI Taxonomy" id="1481888"/>
    <lineage>
        <taxon>Eukaryota</taxon>
        <taxon>Sar</taxon>
        <taxon>Alveolata</taxon>
        <taxon>Ciliophora</taxon>
        <taxon>Postciliodesmatophora</taxon>
        <taxon>Heterotrichea</taxon>
        <taxon>Heterotrichida</taxon>
        <taxon>Blepharismidae</taxon>
        <taxon>Blepharisma</taxon>
    </lineage>
</organism>
<dbReference type="Gene3D" id="3.20.10.10">
    <property type="entry name" value="D-amino Acid Aminotransferase, subunit A, domain 2"/>
    <property type="match status" value="1"/>
</dbReference>
<comment type="caution">
    <text evidence="4">The sequence shown here is derived from an EMBL/GenBank/DDBJ whole genome shotgun (WGS) entry which is preliminary data.</text>
</comment>
<dbReference type="GO" id="GO:0003824">
    <property type="term" value="F:catalytic activity"/>
    <property type="evidence" value="ECO:0007669"/>
    <property type="project" value="InterPro"/>
</dbReference>
<evidence type="ECO:0000313" key="5">
    <source>
        <dbReference type="Proteomes" id="UP001162131"/>
    </source>
</evidence>
<dbReference type="InterPro" id="IPR036038">
    <property type="entry name" value="Aminotransferase-like"/>
</dbReference>
<proteinExistence type="inferred from homology"/>
<comment type="cofactor">
    <cofactor evidence="1">
        <name>pyridoxal 5'-phosphate</name>
        <dbReference type="ChEBI" id="CHEBI:597326"/>
    </cofactor>
</comment>
<dbReference type="EMBL" id="CAJZBQ010000049">
    <property type="protein sequence ID" value="CAG9329827.1"/>
    <property type="molecule type" value="Genomic_DNA"/>
</dbReference>
<evidence type="ECO:0000256" key="1">
    <source>
        <dbReference type="ARBA" id="ARBA00001933"/>
    </source>
</evidence>
<dbReference type="InterPro" id="IPR001544">
    <property type="entry name" value="Aminotrans_IV"/>
</dbReference>
<dbReference type="InterPro" id="IPR043131">
    <property type="entry name" value="BCAT-like_N"/>
</dbReference>
<dbReference type="InterPro" id="IPR050571">
    <property type="entry name" value="Class-IV_PLP-Dep_Aminotrnsfr"/>
</dbReference>
<dbReference type="GO" id="GO:0046394">
    <property type="term" value="P:carboxylic acid biosynthetic process"/>
    <property type="evidence" value="ECO:0007669"/>
    <property type="project" value="UniProtKB-ARBA"/>
</dbReference>
<dbReference type="GO" id="GO:0008652">
    <property type="term" value="P:amino acid biosynthetic process"/>
    <property type="evidence" value="ECO:0007669"/>
    <property type="project" value="UniProtKB-ARBA"/>
</dbReference>
<dbReference type="Gene3D" id="3.30.470.10">
    <property type="match status" value="1"/>
</dbReference>
<protein>
    <recommendedName>
        <fullName evidence="6">Branched-chain amino acid aminotransferase</fullName>
    </recommendedName>
</protein>
<dbReference type="SUPFAM" id="SSF56752">
    <property type="entry name" value="D-aminoacid aminotransferase-like PLP-dependent enzymes"/>
    <property type="match status" value="1"/>
</dbReference>
<dbReference type="InterPro" id="IPR043132">
    <property type="entry name" value="BCAT-like_C"/>
</dbReference>
<sequence length="329" mass="36919">MSKIPIFDSRESILKALDDWTHGFTLQILAMYNSRLGGIIKDRALMSIPIDDHMAHRGHSVFDTLSVIDGKSYKLQAHLDRIIRSANQARIELPLTREEMGNALKQLAASTNLRFCKLRYWISAGPGSVTVMPWPKMSTFYAIVYAGDVRTGNSDIKNEFTSSIPLKPKLLATMKSTNYLLNALCAMESSDKGGWIGLQKDEEGFITEGPVANISFVLPGGRFLTPPFDDILRGTTIPSIIAHANELVERGLLTSVEQRQIHIDEAKTCEEMFYSTADSIHPVLEWDGRRIGNGTRGPIVEELINFQLRDFENPELLEEIPYNLYTSEN</sequence>
<dbReference type="CDD" id="cd00449">
    <property type="entry name" value="PLPDE_IV"/>
    <property type="match status" value="1"/>
</dbReference>
<keyword evidence="3" id="KW-0663">Pyridoxal phosphate</keyword>
<evidence type="ECO:0000313" key="4">
    <source>
        <dbReference type="EMBL" id="CAG9329827.1"/>
    </source>
</evidence>
<dbReference type="PANTHER" id="PTHR42743">
    <property type="entry name" value="AMINO-ACID AMINOTRANSFERASE"/>
    <property type="match status" value="1"/>
</dbReference>